<keyword evidence="2" id="KW-1185">Reference proteome</keyword>
<dbReference type="EMBL" id="JBIEKR010000013">
    <property type="protein sequence ID" value="MFG6274035.1"/>
    <property type="molecule type" value="Genomic_DNA"/>
</dbReference>
<gene>
    <name evidence="1" type="ORF">ACGTZG_12660</name>
</gene>
<evidence type="ECO:0000313" key="2">
    <source>
        <dbReference type="Proteomes" id="UP001605989"/>
    </source>
</evidence>
<evidence type="ECO:0000313" key="1">
    <source>
        <dbReference type="EMBL" id="MFG6274035.1"/>
    </source>
</evidence>
<organism evidence="1 2">
    <name type="scientific">Megasphaera hexanoica</name>
    <dbReference type="NCBI Taxonomy" id="1675036"/>
    <lineage>
        <taxon>Bacteria</taxon>
        <taxon>Bacillati</taxon>
        <taxon>Bacillota</taxon>
        <taxon>Negativicutes</taxon>
        <taxon>Veillonellales</taxon>
        <taxon>Veillonellaceae</taxon>
        <taxon>Megasphaera</taxon>
    </lineage>
</organism>
<comment type="caution">
    <text evidence="1">The sequence shown here is derived from an EMBL/GenBank/DDBJ whole genome shotgun (WGS) entry which is preliminary data.</text>
</comment>
<proteinExistence type="predicted"/>
<reference evidence="1 2" key="1">
    <citation type="submission" date="2024-10" db="EMBL/GenBank/DDBJ databases">
        <authorList>
            <person name="Sang B.-I."/>
            <person name="Prabhaharan D."/>
        </authorList>
    </citation>
    <scope>NUCLEOTIDE SEQUENCE [LARGE SCALE GENOMIC DNA]</scope>
    <source>
        <strain evidence="1 2">MH</strain>
    </source>
</reference>
<dbReference type="RefSeq" id="WP_162816193.1">
    <property type="nucleotide sequence ID" value="NZ_CP011940.1"/>
</dbReference>
<sequence length="135" mass="14717">MLANIFTDGKTPTLNDGRFLEGSTSAGTSKNAGLPNITGNFRKIYTYSDQIGVSGAFSTQTGDTSSGPNSQGAGTYKSVTYDFDASKSNNIYGASNTVQPKSYTVVYYVCYGGDINDRNYRWQRNVCSTEKCYQR</sequence>
<name>A0ABW7DSF3_9FIRM</name>
<dbReference type="Proteomes" id="UP001605989">
    <property type="component" value="Unassembled WGS sequence"/>
</dbReference>
<accession>A0ABW7DSF3</accession>
<protein>
    <submittedName>
        <fullName evidence="1">Uncharacterized protein</fullName>
    </submittedName>
</protein>